<dbReference type="InterPro" id="IPR018136">
    <property type="entry name" value="Aconitase_4Fe-4S_BS"/>
</dbReference>
<keyword evidence="12 13" id="KW-0100">Branched-chain amino acid biosynthesis</keyword>
<evidence type="ECO:0000256" key="6">
    <source>
        <dbReference type="ARBA" id="ARBA00022485"/>
    </source>
</evidence>
<evidence type="ECO:0000256" key="10">
    <source>
        <dbReference type="ARBA" id="ARBA00023014"/>
    </source>
</evidence>
<dbReference type="InterPro" id="IPR001030">
    <property type="entry name" value="Acoase/IPM_deHydtase_lsu_aba"/>
</dbReference>
<dbReference type="GO" id="GO:0009098">
    <property type="term" value="P:L-leucine biosynthetic process"/>
    <property type="evidence" value="ECO:0007669"/>
    <property type="project" value="UniProtKB-UniRule"/>
</dbReference>
<evidence type="ECO:0000256" key="12">
    <source>
        <dbReference type="ARBA" id="ARBA00023304"/>
    </source>
</evidence>
<dbReference type="FunFam" id="3.30.499.10:FF:000006">
    <property type="entry name" value="3-isopropylmalate dehydratase large subunit"/>
    <property type="match status" value="1"/>
</dbReference>
<evidence type="ECO:0000256" key="4">
    <source>
        <dbReference type="ARBA" id="ARBA00011271"/>
    </source>
</evidence>
<dbReference type="EC" id="4.2.1.33" evidence="13"/>
<dbReference type="AlphaFoldDB" id="A0A497YPV9"/>
<dbReference type="PROSITE" id="PS01244">
    <property type="entry name" value="ACONITASE_2"/>
    <property type="match status" value="1"/>
</dbReference>
<comment type="cofactor">
    <cofactor evidence="13">
        <name>[4Fe-4S] cluster</name>
        <dbReference type="ChEBI" id="CHEBI:49883"/>
    </cofactor>
    <text evidence="13">Binds 1 [4Fe-4S] cluster per subunit.</text>
</comment>
<comment type="catalytic activity">
    <reaction evidence="1 13">
        <text>(2R,3S)-3-isopropylmalate = (2S)-2-isopropylmalate</text>
        <dbReference type="Rhea" id="RHEA:32287"/>
        <dbReference type="ChEBI" id="CHEBI:1178"/>
        <dbReference type="ChEBI" id="CHEBI:35121"/>
        <dbReference type="EC" id="4.2.1.33"/>
    </reaction>
</comment>
<dbReference type="HAMAP" id="MF_01026">
    <property type="entry name" value="LeuC_type1"/>
    <property type="match status" value="1"/>
</dbReference>
<evidence type="ECO:0000256" key="5">
    <source>
        <dbReference type="ARBA" id="ARBA00022430"/>
    </source>
</evidence>
<dbReference type="InterPro" id="IPR033941">
    <property type="entry name" value="IPMI_cat"/>
</dbReference>
<keyword evidence="6 13" id="KW-0004">4Fe-4S</keyword>
<comment type="function">
    <text evidence="2 13">Catalyzes the isomerization between 2-isopropylmalate and 3-isopropylmalate, via the formation of 2-isopropylmaleate.</text>
</comment>
<keyword evidence="10 13" id="KW-0411">Iron-sulfur</keyword>
<dbReference type="GO" id="GO:0051539">
    <property type="term" value="F:4 iron, 4 sulfur cluster binding"/>
    <property type="evidence" value="ECO:0007669"/>
    <property type="project" value="UniProtKB-KW"/>
</dbReference>
<keyword evidence="11 13" id="KW-0456">Lyase</keyword>
<dbReference type="STRING" id="981384.GCA_000192475_03598"/>
<dbReference type="InterPro" id="IPR050067">
    <property type="entry name" value="IPM_dehydratase_rel_enz"/>
</dbReference>
<gene>
    <name evidence="13" type="primary">leuC</name>
    <name evidence="15" type="ORF">CLV75_4303</name>
</gene>
<dbReference type="InterPro" id="IPR036008">
    <property type="entry name" value="Aconitase_4Fe-4S_dom"/>
</dbReference>
<keyword evidence="8 13" id="KW-0479">Metal-binding</keyword>
<dbReference type="EMBL" id="RCCT01000010">
    <property type="protein sequence ID" value="RLJ97958.1"/>
    <property type="molecule type" value="Genomic_DNA"/>
</dbReference>
<dbReference type="Pfam" id="PF00330">
    <property type="entry name" value="Aconitase"/>
    <property type="match status" value="1"/>
</dbReference>
<comment type="similarity">
    <text evidence="13">Belongs to the aconitase/IPM isomerase family. LeuC type 1 subfamily.</text>
</comment>
<evidence type="ECO:0000256" key="2">
    <source>
        <dbReference type="ARBA" id="ARBA00002695"/>
    </source>
</evidence>
<evidence type="ECO:0000256" key="8">
    <source>
        <dbReference type="ARBA" id="ARBA00022723"/>
    </source>
</evidence>
<dbReference type="PANTHER" id="PTHR43822">
    <property type="entry name" value="HOMOACONITASE, MITOCHONDRIAL-RELATED"/>
    <property type="match status" value="1"/>
</dbReference>
<dbReference type="CDD" id="cd01583">
    <property type="entry name" value="IPMI"/>
    <property type="match status" value="1"/>
</dbReference>
<evidence type="ECO:0000256" key="1">
    <source>
        <dbReference type="ARBA" id="ARBA00000491"/>
    </source>
</evidence>
<dbReference type="GO" id="GO:0003861">
    <property type="term" value="F:3-isopropylmalate dehydratase activity"/>
    <property type="evidence" value="ECO:0007669"/>
    <property type="project" value="UniProtKB-UniRule"/>
</dbReference>
<dbReference type="PROSITE" id="PS00450">
    <property type="entry name" value="ACONITASE_1"/>
    <property type="match status" value="1"/>
</dbReference>
<protein>
    <recommendedName>
        <fullName evidence="13">3-isopropylmalate dehydratase large subunit</fullName>
        <ecNumber evidence="13">4.2.1.33</ecNumber>
    </recommendedName>
    <alternativeName>
        <fullName evidence="13">Alpha-IPM isomerase</fullName>
        <shortName evidence="13">IPMI</shortName>
    </alternativeName>
    <alternativeName>
        <fullName evidence="13">Isopropylmalate isomerase</fullName>
    </alternativeName>
</protein>
<dbReference type="Proteomes" id="UP000271700">
    <property type="component" value="Unassembled WGS sequence"/>
</dbReference>
<evidence type="ECO:0000256" key="11">
    <source>
        <dbReference type="ARBA" id="ARBA00023239"/>
    </source>
</evidence>
<accession>A0A497YPV9</accession>
<dbReference type="SUPFAM" id="SSF53732">
    <property type="entry name" value="Aconitase iron-sulfur domain"/>
    <property type="match status" value="1"/>
</dbReference>
<dbReference type="NCBIfam" id="TIGR00170">
    <property type="entry name" value="leuC"/>
    <property type="match status" value="1"/>
</dbReference>
<reference evidence="15 16" key="1">
    <citation type="submission" date="2018-10" db="EMBL/GenBank/DDBJ databases">
        <title>Genomic Encyclopedia of Archaeal and Bacterial Type Strains, Phase II (KMG-II): from individual species to whole genera.</title>
        <authorList>
            <person name="Goeker M."/>
        </authorList>
    </citation>
    <scope>NUCLEOTIDE SEQUENCE [LARGE SCALE GENOMIC DNA]</scope>
    <source>
        <strain evidence="15 16">DSM 29317</strain>
    </source>
</reference>
<comment type="pathway">
    <text evidence="3 13">Amino-acid biosynthesis; L-leucine biosynthesis; L-leucine from 3-methyl-2-oxobutanoate: step 2/4.</text>
</comment>
<dbReference type="OrthoDB" id="9802769at2"/>
<dbReference type="InterPro" id="IPR004430">
    <property type="entry name" value="3-IsopropMal_deHydase_lsu"/>
</dbReference>
<keyword evidence="16" id="KW-1185">Reference proteome</keyword>
<dbReference type="InterPro" id="IPR015931">
    <property type="entry name" value="Acnase/IPM_dHydase_lsu_aba_1/3"/>
</dbReference>
<dbReference type="NCBIfam" id="NF004016">
    <property type="entry name" value="PRK05478.1"/>
    <property type="match status" value="1"/>
</dbReference>
<evidence type="ECO:0000259" key="14">
    <source>
        <dbReference type="Pfam" id="PF00330"/>
    </source>
</evidence>
<keyword evidence="9 13" id="KW-0408">Iron</keyword>
<organism evidence="15 16">
    <name type="scientific">Ruegeria conchae</name>
    <dbReference type="NCBI Taxonomy" id="981384"/>
    <lineage>
        <taxon>Bacteria</taxon>
        <taxon>Pseudomonadati</taxon>
        <taxon>Pseudomonadota</taxon>
        <taxon>Alphaproteobacteria</taxon>
        <taxon>Rhodobacterales</taxon>
        <taxon>Roseobacteraceae</taxon>
        <taxon>Ruegeria</taxon>
    </lineage>
</organism>
<keyword evidence="7 13" id="KW-0028">Amino-acid biosynthesis</keyword>
<comment type="caution">
    <text evidence="15">The sequence shown here is derived from an EMBL/GenBank/DDBJ whole genome shotgun (WGS) entry which is preliminary data.</text>
</comment>
<dbReference type="UniPathway" id="UPA00048">
    <property type="reaction ID" value="UER00071"/>
</dbReference>
<evidence type="ECO:0000256" key="13">
    <source>
        <dbReference type="HAMAP-Rule" id="MF_01026"/>
    </source>
</evidence>
<dbReference type="FunFam" id="3.30.499.10:FF:000007">
    <property type="entry name" value="3-isopropylmalate dehydratase large subunit"/>
    <property type="match status" value="1"/>
</dbReference>
<dbReference type="RefSeq" id="WP_010438762.1">
    <property type="nucleotide sequence ID" value="NZ_AEYW01000005.1"/>
</dbReference>
<comment type="subunit">
    <text evidence="4 13">Heterodimer of LeuC and LeuD.</text>
</comment>
<feature type="domain" description="Aconitase/3-isopropylmalate dehydratase large subunit alpha/beta/alpha" evidence="14">
    <location>
        <begin position="8"/>
        <end position="458"/>
    </location>
</feature>
<feature type="binding site" evidence="13">
    <location>
        <position position="411"/>
    </location>
    <ligand>
        <name>[4Fe-4S] cluster</name>
        <dbReference type="ChEBI" id="CHEBI:49883"/>
    </ligand>
</feature>
<name>A0A497YPV9_9RHOB</name>
<dbReference type="Gene3D" id="3.30.499.10">
    <property type="entry name" value="Aconitase, domain 3"/>
    <property type="match status" value="2"/>
</dbReference>
<evidence type="ECO:0000313" key="15">
    <source>
        <dbReference type="EMBL" id="RLJ97958.1"/>
    </source>
</evidence>
<evidence type="ECO:0000256" key="9">
    <source>
        <dbReference type="ARBA" id="ARBA00023004"/>
    </source>
</evidence>
<feature type="binding site" evidence="13">
    <location>
        <position position="408"/>
    </location>
    <ligand>
        <name>[4Fe-4S] cluster</name>
        <dbReference type="ChEBI" id="CHEBI:49883"/>
    </ligand>
</feature>
<dbReference type="PRINTS" id="PR00415">
    <property type="entry name" value="ACONITASE"/>
</dbReference>
<sequence>MSPKTLYDKIWDAHVAHEADDGTCLLYIDRHLVHEVTSPQAFEGLRMAGRKVRAPEKTIAVPDHNVPTTPDRVNGIENPESRIQVEALDKNAKDFGIHYYPVHDVRQGIVHIVGPEQGWTLPGMTVVCGDSHTATHGAFGALAHGIGTSEVEHVLATQTLIQKKSKNMKVEITGKLQPGVTAKDITLAVIGETGTAGGTGYVIEYCGEAIRDLSMEGRMTVCNMAIEGGARAGLIAPDETTFEYVKGRPHAPKGAQWEAAMDWWKTLYTDEGARFDKVITLRGEDIAPVVTWGTSPEDVLPITASVPHPEDFEGGKVDAARRSIEYMGLEAGQKLSDVEIDTVFIGSCTNGRIEDLRAAAEILKGKKIKDGMRAMVVPGSGLVRAQAEEEGLAEIFKDAGFEWRLAGCSMCLAMNPDQLQPGERCAATSNRNFEGRQGRGGRTHLLSPAMAAAAAITGRLTDVREMM</sequence>
<proteinExistence type="inferred from homology"/>
<evidence type="ECO:0000313" key="16">
    <source>
        <dbReference type="Proteomes" id="UP000271700"/>
    </source>
</evidence>
<dbReference type="NCBIfam" id="NF009116">
    <property type="entry name" value="PRK12466.1"/>
    <property type="match status" value="1"/>
</dbReference>
<evidence type="ECO:0000256" key="3">
    <source>
        <dbReference type="ARBA" id="ARBA00004729"/>
    </source>
</evidence>
<keyword evidence="5 13" id="KW-0432">Leucine biosynthesis</keyword>
<evidence type="ECO:0000256" key="7">
    <source>
        <dbReference type="ARBA" id="ARBA00022605"/>
    </source>
</evidence>
<dbReference type="GO" id="GO:0046872">
    <property type="term" value="F:metal ion binding"/>
    <property type="evidence" value="ECO:0007669"/>
    <property type="project" value="UniProtKB-KW"/>
</dbReference>
<dbReference type="PANTHER" id="PTHR43822:SF9">
    <property type="entry name" value="3-ISOPROPYLMALATE DEHYDRATASE"/>
    <property type="match status" value="1"/>
</dbReference>
<feature type="binding site" evidence="13">
    <location>
        <position position="348"/>
    </location>
    <ligand>
        <name>[4Fe-4S] cluster</name>
        <dbReference type="ChEBI" id="CHEBI:49883"/>
    </ligand>
</feature>